<evidence type="ECO:0000259" key="1">
    <source>
        <dbReference type="PROSITE" id="PS51186"/>
    </source>
</evidence>
<evidence type="ECO:0000313" key="3">
    <source>
        <dbReference type="Proteomes" id="UP000005025"/>
    </source>
</evidence>
<dbReference type="EMBL" id="AGRJ01000067">
    <property type="protein sequence ID" value="EHO53191.1"/>
    <property type="molecule type" value="Genomic_DNA"/>
</dbReference>
<dbReference type="RefSeq" id="WP_008855841.1">
    <property type="nucleotide sequence ID" value="NZ_JH591007.1"/>
</dbReference>
<gene>
    <name evidence="2" type="ORF">HMPREF9104_00653</name>
</gene>
<sequence length="94" mass="10662">MLFFPAIGENHLPDENHLELSYFLAPQYWNQGFMTEALAKVLTQLPDRITVSAEVFSDNRASMALLRKLGFESVGQLYDPIAGRDKLLYTAKRA</sequence>
<dbReference type="SUPFAM" id="SSF55729">
    <property type="entry name" value="Acyl-CoA N-acyltransferases (Nat)"/>
    <property type="match status" value="1"/>
</dbReference>
<proteinExistence type="predicted"/>
<comment type="caution">
    <text evidence="2">The sequence shown here is derived from an EMBL/GenBank/DDBJ whole genome shotgun (WGS) entry which is preliminary data.</text>
</comment>
<dbReference type="GO" id="GO:0016747">
    <property type="term" value="F:acyltransferase activity, transferring groups other than amino-acyl groups"/>
    <property type="evidence" value="ECO:0007669"/>
    <property type="project" value="InterPro"/>
</dbReference>
<feature type="domain" description="N-acetyltransferase" evidence="1">
    <location>
        <begin position="1"/>
        <end position="94"/>
    </location>
</feature>
<dbReference type="PANTHER" id="PTHR43328">
    <property type="entry name" value="ACETYLTRANSFERASE-RELATED"/>
    <property type="match status" value="1"/>
</dbReference>
<dbReference type="Gene3D" id="3.40.630.30">
    <property type="match status" value="1"/>
</dbReference>
<dbReference type="AlphaFoldDB" id="H1LDI6"/>
<protein>
    <submittedName>
        <fullName evidence="2">Toxin-antitoxin system, toxin component, GNAT domain protein</fullName>
    </submittedName>
</protein>
<dbReference type="InterPro" id="IPR016181">
    <property type="entry name" value="Acyl_CoA_acyltransferase"/>
</dbReference>
<dbReference type="PATRIC" id="fig|797516.3.peg.590"/>
<dbReference type="STRING" id="797516.HMPREF9104_00653"/>
<dbReference type="HOGENOM" id="CLU_2382490_0_0_9"/>
<accession>H1LDI6</accession>
<dbReference type="Proteomes" id="UP000005025">
    <property type="component" value="Unassembled WGS sequence"/>
</dbReference>
<dbReference type="InterPro" id="IPR000182">
    <property type="entry name" value="GNAT_dom"/>
</dbReference>
<reference evidence="2 3" key="1">
    <citation type="submission" date="2011-09" db="EMBL/GenBank/DDBJ databases">
        <authorList>
            <person name="Weinstock G."/>
            <person name="Sodergren E."/>
            <person name="Clifton S."/>
            <person name="Fulton L."/>
            <person name="Fulton B."/>
            <person name="Courtney L."/>
            <person name="Fronick C."/>
            <person name="Harrison M."/>
            <person name="Strong C."/>
            <person name="Farmer C."/>
            <person name="Delahaunty K."/>
            <person name="Markovic C."/>
            <person name="Hall O."/>
            <person name="Minx P."/>
            <person name="Tomlinson C."/>
            <person name="Mitreva M."/>
            <person name="Hou S."/>
            <person name="Chen J."/>
            <person name="Wollam A."/>
            <person name="Pepin K.H."/>
            <person name="Johnson M."/>
            <person name="Bhonagiri V."/>
            <person name="Zhang X."/>
            <person name="Suruliraj S."/>
            <person name="Warren W."/>
            <person name="Chinwalla A."/>
            <person name="Mardis E.R."/>
            <person name="Wilson R.K."/>
        </authorList>
    </citation>
    <scope>NUCLEOTIDE SEQUENCE [LARGE SCALE GENOMIC DNA]</scope>
    <source>
        <strain evidence="2 3">F0435</strain>
    </source>
</reference>
<name>H1LDI6_9LACO</name>
<dbReference type="PANTHER" id="PTHR43328:SF1">
    <property type="entry name" value="N-ACETYLTRANSFERASE DOMAIN-CONTAINING PROTEIN"/>
    <property type="match status" value="1"/>
</dbReference>
<dbReference type="Pfam" id="PF13302">
    <property type="entry name" value="Acetyltransf_3"/>
    <property type="match status" value="1"/>
</dbReference>
<dbReference type="PROSITE" id="PS51186">
    <property type="entry name" value="GNAT"/>
    <property type="match status" value="1"/>
</dbReference>
<organism evidence="2 3">
    <name type="scientific">Lentilactobacillus kisonensis F0435</name>
    <dbReference type="NCBI Taxonomy" id="797516"/>
    <lineage>
        <taxon>Bacteria</taxon>
        <taxon>Bacillati</taxon>
        <taxon>Bacillota</taxon>
        <taxon>Bacilli</taxon>
        <taxon>Lactobacillales</taxon>
        <taxon>Lactobacillaceae</taxon>
        <taxon>Lentilactobacillus</taxon>
    </lineage>
</organism>
<evidence type="ECO:0000313" key="2">
    <source>
        <dbReference type="EMBL" id="EHO53191.1"/>
    </source>
</evidence>